<keyword evidence="2" id="KW-1185">Reference proteome</keyword>
<accession>A0AA86T392</accession>
<sequence length="516" mass="58111">MELRGCGHLHFIQAIKGGLVTKVPNVARGQPKLKFKNMTDVYDDGLLSHNDDGLAERSCFDEFEENNVKTNPDASVCNGNDADHPIVNNLDDDDFDNLTLSQIIDSCKTRKRKHSQSLDSSRRNIKIEDSSFPEDYKEELMAVDDDSDFMETLSSWKSKLSNNVKAKKQKCFKEPTSSYTQEVMMLVVKSEEIVDYQEFPPTNEEVQNGQVLPPSSEEILDCEEFSLSNEEIQGCQEFSPSCEEIEGSQEFPPSSEEIESNKEIISFTGDSAALVEVTYDVPVTDCFCGPDDYSSTEVQEEIIYKWNLESELKNEWQKCVSFLPLRMVRPFNMDIVINNSQLSNDQSPDLPAIKFESEECIVHPYLHYNAPQVMSMVEDHNSDIHDSQLDGDTDAAVSLPNAGTHKDIDCLGIEFKDDNTLLGDCSNDEFTTGAEDQVEVESNRTIEHGLDLDGCLVRCSDDPPEYEEKQSVASVNNECNGSSKMNDPERLLSTRKEKLCKAVESIELNHKNKLSM</sequence>
<dbReference type="Gramene" id="rna-AYBTSS11_LOCUS13681">
    <property type="protein sequence ID" value="CAJ1949355.1"/>
    <property type="gene ID" value="gene-AYBTSS11_LOCUS13681"/>
</dbReference>
<gene>
    <name evidence="1" type="ORF">AYBTSS11_LOCUS13681</name>
</gene>
<dbReference type="Proteomes" id="UP001189624">
    <property type="component" value="Chromosome 4"/>
</dbReference>
<organism evidence="1 2">
    <name type="scientific">Sphenostylis stenocarpa</name>
    <dbReference type="NCBI Taxonomy" id="92480"/>
    <lineage>
        <taxon>Eukaryota</taxon>
        <taxon>Viridiplantae</taxon>
        <taxon>Streptophyta</taxon>
        <taxon>Embryophyta</taxon>
        <taxon>Tracheophyta</taxon>
        <taxon>Spermatophyta</taxon>
        <taxon>Magnoliopsida</taxon>
        <taxon>eudicotyledons</taxon>
        <taxon>Gunneridae</taxon>
        <taxon>Pentapetalae</taxon>
        <taxon>rosids</taxon>
        <taxon>fabids</taxon>
        <taxon>Fabales</taxon>
        <taxon>Fabaceae</taxon>
        <taxon>Papilionoideae</taxon>
        <taxon>50 kb inversion clade</taxon>
        <taxon>NPAAA clade</taxon>
        <taxon>indigoferoid/millettioid clade</taxon>
        <taxon>Phaseoleae</taxon>
        <taxon>Sphenostylis</taxon>
    </lineage>
</organism>
<proteinExistence type="predicted"/>
<name>A0AA86T392_9FABA</name>
<evidence type="ECO:0000313" key="2">
    <source>
        <dbReference type="Proteomes" id="UP001189624"/>
    </source>
</evidence>
<protein>
    <submittedName>
        <fullName evidence="1">Uncharacterized protein</fullName>
    </submittedName>
</protein>
<dbReference type="PANTHER" id="PTHR34461:SF2">
    <property type="entry name" value="EXPRESSED PROTEIN"/>
    <property type="match status" value="1"/>
</dbReference>
<dbReference type="PANTHER" id="PTHR34461">
    <property type="entry name" value="EXPRESSED PROTEIN"/>
    <property type="match status" value="1"/>
</dbReference>
<dbReference type="EMBL" id="OY731401">
    <property type="protein sequence ID" value="CAJ1949355.1"/>
    <property type="molecule type" value="Genomic_DNA"/>
</dbReference>
<dbReference type="AlphaFoldDB" id="A0AA86T392"/>
<evidence type="ECO:0000313" key="1">
    <source>
        <dbReference type="EMBL" id="CAJ1949355.1"/>
    </source>
</evidence>
<reference evidence="1" key="1">
    <citation type="submission" date="2023-10" db="EMBL/GenBank/DDBJ databases">
        <authorList>
            <person name="Domelevo Entfellner J.-B."/>
        </authorList>
    </citation>
    <scope>NUCLEOTIDE SEQUENCE</scope>
</reference>